<feature type="transmembrane region" description="Helical" evidence="1">
    <location>
        <begin position="12"/>
        <end position="34"/>
    </location>
</feature>
<comment type="caution">
    <text evidence="2">The sequence shown here is derived from an EMBL/GenBank/DDBJ whole genome shotgun (WGS) entry which is preliminary data.</text>
</comment>
<feature type="transmembrane region" description="Helical" evidence="1">
    <location>
        <begin position="117"/>
        <end position="137"/>
    </location>
</feature>
<dbReference type="RefSeq" id="WP_149687769.1">
    <property type="nucleotide sequence ID" value="NZ_SDPQ02000001.1"/>
</dbReference>
<dbReference type="EMBL" id="SDPQ02000001">
    <property type="protein sequence ID" value="KAA1399635.1"/>
    <property type="molecule type" value="Genomic_DNA"/>
</dbReference>
<evidence type="ECO:0000256" key="1">
    <source>
        <dbReference type="SAM" id="Phobius"/>
    </source>
</evidence>
<gene>
    <name evidence="2" type="ORF">ESP70_002400</name>
</gene>
<keyword evidence="3" id="KW-1185">Reference proteome</keyword>
<organism evidence="2 3">
    <name type="scientific">Aeromicrobium ginsengisoli</name>
    <dbReference type="NCBI Taxonomy" id="363867"/>
    <lineage>
        <taxon>Bacteria</taxon>
        <taxon>Bacillati</taxon>
        <taxon>Actinomycetota</taxon>
        <taxon>Actinomycetes</taxon>
        <taxon>Propionibacteriales</taxon>
        <taxon>Nocardioidaceae</taxon>
        <taxon>Aeromicrobium</taxon>
    </lineage>
</organism>
<dbReference type="Proteomes" id="UP000380867">
    <property type="component" value="Unassembled WGS sequence"/>
</dbReference>
<dbReference type="OrthoDB" id="4843372at2"/>
<accession>A0A5M4FJ69</accession>
<keyword evidence="1" id="KW-1133">Transmembrane helix</keyword>
<feature type="transmembrane region" description="Helical" evidence="1">
    <location>
        <begin position="70"/>
        <end position="87"/>
    </location>
</feature>
<name>A0A5M4FJ69_9ACTN</name>
<sequence>MRKTYRVLADIIAIEVVIQAMVMVFAIAGLFKWISDGATLDQSVIDGWEDDPPAWTGSIGHFIHVMNGQFLIPLLGIALLIVSFFAAVNGGVKWAAIILASIVVQVAAGLTAEDWPYLGLVHGLNAFVLFGAALMAARNAKPVPVTAPATAP</sequence>
<dbReference type="AlphaFoldDB" id="A0A5M4FJ69"/>
<evidence type="ECO:0000313" key="2">
    <source>
        <dbReference type="EMBL" id="KAA1399635.1"/>
    </source>
</evidence>
<keyword evidence="1" id="KW-0472">Membrane</keyword>
<reference evidence="2" key="1">
    <citation type="submission" date="2019-09" db="EMBL/GenBank/DDBJ databases">
        <authorList>
            <person name="Li J."/>
        </authorList>
    </citation>
    <scope>NUCLEOTIDE SEQUENCE [LARGE SCALE GENOMIC DNA]</scope>
    <source>
        <strain evidence="2">JCM 14732</strain>
    </source>
</reference>
<proteinExistence type="predicted"/>
<evidence type="ECO:0000313" key="3">
    <source>
        <dbReference type="Proteomes" id="UP000380867"/>
    </source>
</evidence>
<protein>
    <submittedName>
        <fullName evidence="2">Uncharacterized protein</fullName>
    </submittedName>
</protein>
<feature type="transmembrane region" description="Helical" evidence="1">
    <location>
        <begin position="94"/>
        <end position="111"/>
    </location>
</feature>
<keyword evidence="1" id="KW-0812">Transmembrane</keyword>